<dbReference type="PANTHER" id="PTHR33121:SF76">
    <property type="entry name" value="SIGNALING PROTEIN"/>
    <property type="match status" value="1"/>
</dbReference>
<evidence type="ECO:0000313" key="3">
    <source>
        <dbReference type="EMBL" id="MBB5324155.1"/>
    </source>
</evidence>
<dbReference type="InterPro" id="IPR000160">
    <property type="entry name" value="GGDEF_dom"/>
</dbReference>
<name>A0A7W8IP58_9BACL</name>
<evidence type="ECO:0000313" key="4">
    <source>
        <dbReference type="Proteomes" id="UP000520011"/>
    </source>
</evidence>
<dbReference type="PROSITE" id="PS50887">
    <property type="entry name" value="GGDEF"/>
    <property type="match status" value="1"/>
</dbReference>
<gene>
    <name evidence="3" type="ORF">HNQ34_001248</name>
</gene>
<reference evidence="3 4" key="1">
    <citation type="submission" date="2020-08" db="EMBL/GenBank/DDBJ databases">
        <title>Genomic Encyclopedia of Type Strains, Phase IV (KMG-IV): sequencing the most valuable type-strain genomes for metagenomic binning, comparative biology and taxonomic classification.</title>
        <authorList>
            <person name="Goeker M."/>
        </authorList>
    </citation>
    <scope>NUCLEOTIDE SEQUENCE [LARGE SCALE GENOMIC DNA]</scope>
    <source>
        <strain evidence="3 4">DSM 16325</strain>
    </source>
</reference>
<dbReference type="Proteomes" id="UP000520011">
    <property type="component" value="Unassembled WGS sequence"/>
</dbReference>
<dbReference type="AlphaFoldDB" id="A0A7W8IP58"/>
<dbReference type="PANTHER" id="PTHR33121">
    <property type="entry name" value="CYCLIC DI-GMP PHOSPHODIESTERASE PDEF"/>
    <property type="match status" value="1"/>
</dbReference>
<dbReference type="InterPro" id="IPR050706">
    <property type="entry name" value="Cyclic-di-GMP_PDE-like"/>
</dbReference>
<dbReference type="GO" id="GO:0071111">
    <property type="term" value="F:cyclic-guanylate-specific phosphodiesterase activity"/>
    <property type="evidence" value="ECO:0007669"/>
    <property type="project" value="InterPro"/>
</dbReference>
<feature type="domain" description="EAL" evidence="1">
    <location>
        <begin position="167"/>
        <end position="417"/>
    </location>
</feature>
<dbReference type="SUPFAM" id="SSF141868">
    <property type="entry name" value="EAL domain-like"/>
    <property type="match status" value="1"/>
</dbReference>
<dbReference type="Pfam" id="PF00563">
    <property type="entry name" value="EAL"/>
    <property type="match status" value="1"/>
</dbReference>
<dbReference type="SUPFAM" id="SSF55073">
    <property type="entry name" value="Nucleotide cyclase"/>
    <property type="match status" value="1"/>
</dbReference>
<dbReference type="Gene3D" id="3.20.20.450">
    <property type="entry name" value="EAL domain"/>
    <property type="match status" value="1"/>
</dbReference>
<evidence type="ECO:0000259" key="2">
    <source>
        <dbReference type="PROSITE" id="PS50887"/>
    </source>
</evidence>
<dbReference type="InterPro" id="IPR029787">
    <property type="entry name" value="Nucleotide_cyclase"/>
</dbReference>
<dbReference type="InterPro" id="IPR001633">
    <property type="entry name" value="EAL_dom"/>
</dbReference>
<keyword evidence="4" id="KW-1185">Reference proteome</keyword>
<dbReference type="PROSITE" id="PS50883">
    <property type="entry name" value="EAL"/>
    <property type="match status" value="1"/>
</dbReference>
<dbReference type="CDD" id="cd01948">
    <property type="entry name" value="EAL"/>
    <property type="match status" value="1"/>
</dbReference>
<dbReference type="SMART" id="SM00052">
    <property type="entry name" value="EAL"/>
    <property type="match status" value="1"/>
</dbReference>
<organism evidence="3 4">
    <name type="scientific">Anoxybacteroides tepidamans</name>
    <dbReference type="NCBI Taxonomy" id="265948"/>
    <lineage>
        <taxon>Bacteria</taxon>
        <taxon>Bacillati</taxon>
        <taxon>Bacillota</taxon>
        <taxon>Bacilli</taxon>
        <taxon>Bacillales</taxon>
        <taxon>Anoxybacillaceae</taxon>
        <taxon>Anoxybacteroides</taxon>
    </lineage>
</organism>
<accession>A0A7W8IP58</accession>
<dbReference type="Gene3D" id="3.30.70.270">
    <property type="match status" value="1"/>
</dbReference>
<dbReference type="InterPro" id="IPR035919">
    <property type="entry name" value="EAL_sf"/>
</dbReference>
<dbReference type="Pfam" id="PF00990">
    <property type="entry name" value="GGDEF"/>
    <property type="match status" value="1"/>
</dbReference>
<sequence length="419" mass="47423">MADQLTSMMLLADSLNRESLTEKVAHYMNEHPVGLLYFDIQQFGEIEQKYGQMACQQLLEAWKQLIVEAERSGTFGVFAYRMFGDDVLIFVRMEREAGKTVLLRLACEMCMGFQKQLNDSVDLNKPVEFHIGTALLVPSGGRTVENLLYVAIKEAIGEAKSKADSEYRRLQAEFYDILAEPKITAHYQPIVSLSSGTIYGYEALARGPQTSYFATPDRLWEFAEKEHKLYALEKVARQRAIEGFSPDDLNWKLFINLNANVIHDPQFTPGQTLALLEKRGLTPQHVVFEITERQSIDDYASFTKVLDHYRNQGYRIAIDDAGAGYSSLQAIAELRPDYIKIDRSIIHGIDRDNIKAILLETLAIFAQKIGCQLIAEGIETFEELNVVSQLDVPFGQGYLFARPHPNLPPVSKEVIAVMR</sequence>
<protein>
    <submittedName>
        <fullName evidence="3">EAL domain-containing protein (Putative c-di-GMP-specific phosphodiesterase class I)</fullName>
    </submittedName>
</protein>
<dbReference type="RefSeq" id="WP_183252630.1">
    <property type="nucleotide sequence ID" value="NZ_JACHEP010000004.1"/>
</dbReference>
<dbReference type="InterPro" id="IPR043128">
    <property type="entry name" value="Rev_trsase/Diguanyl_cyclase"/>
</dbReference>
<dbReference type="EMBL" id="JACHEP010000004">
    <property type="protein sequence ID" value="MBB5324155.1"/>
    <property type="molecule type" value="Genomic_DNA"/>
</dbReference>
<proteinExistence type="predicted"/>
<comment type="caution">
    <text evidence="3">The sequence shown here is derived from an EMBL/GenBank/DDBJ whole genome shotgun (WGS) entry which is preliminary data.</text>
</comment>
<feature type="domain" description="GGDEF" evidence="2">
    <location>
        <begin position="31"/>
        <end position="172"/>
    </location>
</feature>
<evidence type="ECO:0000259" key="1">
    <source>
        <dbReference type="PROSITE" id="PS50883"/>
    </source>
</evidence>